<comment type="caution">
    <text evidence="2">The sequence shown here is derived from an EMBL/GenBank/DDBJ whole genome shotgun (WGS) entry which is preliminary data.</text>
</comment>
<feature type="compositionally biased region" description="Polar residues" evidence="1">
    <location>
        <begin position="300"/>
        <end position="321"/>
    </location>
</feature>
<evidence type="ECO:0000256" key="1">
    <source>
        <dbReference type="SAM" id="MobiDB-lite"/>
    </source>
</evidence>
<organism evidence="2 3">
    <name type="scientific">Uncinula necator</name>
    <name type="common">Grape powdery mildew</name>
    <dbReference type="NCBI Taxonomy" id="52586"/>
    <lineage>
        <taxon>Eukaryota</taxon>
        <taxon>Fungi</taxon>
        <taxon>Dikarya</taxon>
        <taxon>Ascomycota</taxon>
        <taxon>Pezizomycotina</taxon>
        <taxon>Leotiomycetes</taxon>
        <taxon>Erysiphales</taxon>
        <taxon>Erysiphaceae</taxon>
        <taxon>Erysiphe</taxon>
    </lineage>
</organism>
<gene>
    <name evidence="2" type="ORF">EV44_g2813</name>
</gene>
<evidence type="ECO:0000313" key="2">
    <source>
        <dbReference type="EMBL" id="KHJ31706.1"/>
    </source>
</evidence>
<dbReference type="OrthoDB" id="5399183at2759"/>
<proteinExistence type="predicted"/>
<feature type="region of interest" description="Disordered" evidence="1">
    <location>
        <begin position="300"/>
        <end position="332"/>
    </location>
</feature>
<dbReference type="OMA" id="AESDYGH"/>
<dbReference type="EMBL" id="JNVN01002640">
    <property type="protein sequence ID" value="KHJ31706.1"/>
    <property type="molecule type" value="Genomic_DNA"/>
</dbReference>
<feature type="region of interest" description="Disordered" evidence="1">
    <location>
        <begin position="240"/>
        <end position="266"/>
    </location>
</feature>
<feature type="compositionally biased region" description="Low complexity" evidence="1">
    <location>
        <begin position="1"/>
        <end position="11"/>
    </location>
</feature>
<dbReference type="HOGENOM" id="CLU_486650_0_0_1"/>
<evidence type="ECO:0000313" key="3">
    <source>
        <dbReference type="Proteomes" id="UP000030854"/>
    </source>
</evidence>
<name>A0A0B1P463_UNCNE</name>
<reference evidence="2 3" key="1">
    <citation type="journal article" date="2014" name="BMC Genomics">
        <title>Adaptive genomic structural variation in the grape powdery mildew pathogen, Erysiphe necator.</title>
        <authorList>
            <person name="Jones L."/>
            <person name="Riaz S."/>
            <person name="Morales-Cruz A."/>
            <person name="Amrine K.C."/>
            <person name="McGuire B."/>
            <person name="Gubler W.D."/>
            <person name="Walker M.A."/>
            <person name="Cantu D."/>
        </authorList>
    </citation>
    <scope>NUCLEOTIDE SEQUENCE [LARGE SCALE GENOMIC DNA]</scope>
    <source>
        <strain evidence="3">c</strain>
    </source>
</reference>
<dbReference type="AlphaFoldDB" id="A0A0B1P463"/>
<sequence>MLSNSNSQKKCSTSKKQKPKSSSADGTSDDDSYAGVEQISDSEEDEPNVEKEEEREIIFSEDRNISLNTPQNILQDSWEGFSDFPDLADDMSLFGQNNLSEDKWCSRTEAPKDNESAEYVTAYGTRSVQFESSDDEFDMFDDLFPDIFVNKDHLDSSFRRQIDHDDVSEEGSYWEHDDVGSTYGIQCTNPYTVMEIPKNDEYEEYDLDSSSITGYESDISGETTDDDLPAEYYLQHRRTTVQIPEVESESEKDTHNSSPARTPRLYSWKHTSDKPFATVSSNCKKMILFNVHHFGNFGSSRSSQHLSGIQQAGQYNSSPLNANAKKSVPPGNLNTSLPEINTLMSTGLPSFYTPLTIDAGQGLIPYSSSCYDSDEFNDENCTEISPNLDEFINFESDESSFNVREPEPSNNTDVNNNVSTSSSKTNDEDQVHPLISHFNRGVVGSWRQKQNTHKLLHRNIVTPDSLAFGGNRFMEGTLKGVKSGRLKHANTPITPVRKQRPFSSLNIAADSNMTSTSTALKYYDMCGDEARTSKRRKIKM</sequence>
<feature type="region of interest" description="Disordered" evidence="1">
    <location>
        <begin position="398"/>
        <end position="428"/>
    </location>
</feature>
<dbReference type="Proteomes" id="UP000030854">
    <property type="component" value="Unassembled WGS sequence"/>
</dbReference>
<feature type="region of interest" description="Disordered" evidence="1">
    <location>
        <begin position="1"/>
        <end position="63"/>
    </location>
</feature>
<keyword evidence="3" id="KW-1185">Reference proteome</keyword>
<protein>
    <submittedName>
        <fullName evidence="2">Uncharacterized protein</fullName>
    </submittedName>
</protein>
<feature type="compositionally biased region" description="Basic and acidic residues" evidence="1">
    <location>
        <begin position="48"/>
        <end position="63"/>
    </location>
</feature>
<accession>A0A0B1P463</accession>
<feature type="compositionally biased region" description="Low complexity" evidence="1">
    <location>
        <begin position="409"/>
        <end position="424"/>
    </location>
</feature>